<evidence type="ECO:0000313" key="4">
    <source>
        <dbReference type="Proteomes" id="UP001189624"/>
    </source>
</evidence>
<dbReference type="Pfam" id="PF23324">
    <property type="entry name" value="DUF7086"/>
    <property type="match status" value="1"/>
</dbReference>
<reference evidence="3" key="1">
    <citation type="submission" date="2023-10" db="EMBL/GenBank/DDBJ databases">
        <authorList>
            <person name="Domelevo Entfellner J.-B."/>
        </authorList>
    </citation>
    <scope>NUCLEOTIDE SEQUENCE</scope>
</reference>
<keyword evidence="4" id="KW-1185">Reference proteome</keyword>
<organism evidence="3 4">
    <name type="scientific">Sphenostylis stenocarpa</name>
    <dbReference type="NCBI Taxonomy" id="92480"/>
    <lineage>
        <taxon>Eukaryota</taxon>
        <taxon>Viridiplantae</taxon>
        <taxon>Streptophyta</taxon>
        <taxon>Embryophyta</taxon>
        <taxon>Tracheophyta</taxon>
        <taxon>Spermatophyta</taxon>
        <taxon>Magnoliopsida</taxon>
        <taxon>eudicotyledons</taxon>
        <taxon>Gunneridae</taxon>
        <taxon>Pentapetalae</taxon>
        <taxon>rosids</taxon>
        <taxon>fabids</taxon>
        <taxon>Fabales</taxon>
        <taxon>Fabaceae</taxon>
        <taxon>Papilionoideae</taxon>
        <taxon>50 kb inversion clade</taxon>
        <taxon>NPAAA clade</taxon>
        <taxon>indigoferoid/millettioid clade</taxon>
        <taxon>Phaseoleae</taxon>
        <taxon>Sphenostylis</taxon>
    </lineage>
</organism>
<dbReference type="Gramene" id="rna-AYBTSS11_LOCUS19617">
    <property type="protein sequence ID" value="CAJ1963144.1"/>
    <property type="gene ID" value="gene-AYBTSS11_LOCUS19617"/>
</dbReference>
<dbReference type="InterPro" id="IPR055513">
    <property type="entry name" value="DUF7086"/>
</dbReference>
<dbReference type="PANTHER" id="PTHR34272:SF1">
    <property type="entry name" value="EXPRESSED PROTEIN"/>
    <property type="match status" value="1"/>
</dbReference>
<accession>A0AA86SSC4</accession>
<gene>
    <name evidence="3" type="ORF">AYBTSS11_LOCUS19617</name>
</gene>
<dbReference type="AlphaFoldDB" id="A0AA86SSC4"/>
<dbReference type="EMBL" id="OY731403">
    <property type="protein sequence ID" value="CAJ1963144.1"/>
    <property type="molecule type" value="Genomic_DNA"/>
</dbReference>
<proteinExistence type="predicted"/>
<feature type="region of interest" description="Disordered" evidence="1">
    <location>
        <begin position="1"/>
        <end position="25"/>
    </location>
</feature>
<dbReference type="Proteomes" id="UP001189624">
    <property type="component" value="Chromosome 6"/>
</dbReference>
<dbReference type="PANTHER" id="PTHR34272">
    <property type="entry name" value="EXPRESSED PROTEIN"/>
    <property type="match status" value="1"/>
</dbReference>
<evidence type="ECO:0000259" key="2">
    <source>
        <dbReference type="Pfam" id="PF23324"/>
    </source>
</evidence>
<evidence type="ECO:0000256" key="1">
    <source>
        <dbReference type="SAM" id="MobiDB-lite"/>
    </source>
</evidence>
<feature type="domain" description="DUF7086" evidence="2">
    <location>
        <begin position="178"/>
        <end position="312"/>
    </location>
</feature>
<name>A0AA86SSC4_9FABA</name>
<protein>
    <recommendedName>
        <fullName evidence="2">DUF7086 domain-containing protein</fullName>
    </recommendedName>
</protein>
<evidence type="ECO:0000313" key="3">
    <source>
        <dbReference type="EMBL" id="CAJ1963144.1"/>
    </source>
</evidence>
<feature type="compositionally biased region" description="Low complexity" evidence="1">
    <location>
        <begin position="1"/>
        <end position="17"/>
    </location>
</feature>
<sequence length="320" mass="35911">MSLSDDSLAPSLPDKSSTSTLQRKRPRYCSQEISFFPVKEPQETHHFPHLSPLLVSPSKTTTKDDNGGPLTALLSTRLMLEPCTVSSSKNQKNSYDDGGNGDVYVNDPVTALSLTNPTLAPYTASCSSKNNSKDNYVGVRANAPVSVFSRARRAPAVKGAIDPPFPWATNQRATIHDLEYLVQNNITTITGRVQCKRCLNKFEMELDVVKKLDELLKFIEKKKDSMYDRAPKNWMEPVLPRCEHCGRENCVAPVFAGIKKKAINWLFLLLSQMLGCCTIKQLKYFCKHTKSHRTAAKDRLVYSTCMGLCQQLLPHQRFHS</sequence>